<feature type="domain" description="AMP-dependent synthetase/ligase" evidence="1">
    <location>
        <begin position="17"/>
        <end position="378"/>
    </location>
</feature>
<name>A0A644VY93_9ZZZZ</name>
<dbReference type="EC" id="6.2.1.3" evidence="3"/>
<evidence type="ECO:0000259" key="2">
    <source>
        <dbReference type="Pfam" id="PF13193"/>
    </source>
</evidence>
<evidence type="ECO:0000259" key="1">
    <source>
        <dbReference type="Pfam" id="PF00501"/>
    </source>
</evidence>
<dbReference type="Pfam" id="PF00501">
    <property type="entry name" value="AMP-binding"/>
    <property type="match status" value="1"/>
</dbReference>
<feature type="domain" description="AMP-binding enzyme C-terminal" evidence="2">
    <location>
        <begin position="428"/>
        <end position="502"/>
    </location>
</feature>
<dbReference type="InterPro" id="IPR000873">
    <property type="entry name" value="AMP-dep_synth/lig_dom"/>
</dbReference>
<dbReference type="Gene3D" id="3.30.300.30">
    <property type="match status" value="1"/>
</dbReference>
<sequence>MEGKLLQNLNFYRKRTSGTREAIYDYDNGIRYTYHDMYERASKLANFLVKECSLKKGDCIAFCSSNDVAFFDAYLAGFQTGIIISTYNFKLHADELIRLIRNEKPKVLFYEAGCFEKIQEFKKNTAIERYFVLFGDPAGSSDPCYEAIMEKPSCPPLETSIEDEDIQMYLHTGGTTGTPKTAMISYRAMFYNTVCDVFTNALSMTDTAYVFLPLFHTSAWNIITVPLLMCGGKIIISKGFVPKTVLKIIEEERPTVGMAVPEVYKRLSEEDSFMRTDFSCYKWLSSGGATAQKAMMERYWSRGIRLANGYGMTEIGPHNMTLPLLELSMDTIREKWRSVGVPMYFNSVRIVDGNMEDVPCGTCGELVFSGPLLFSGYLNNDEETAKVMEGGWMHTGDMARQDKDGYYYIAGRKKHMFVSGGENIYTVEIEAVIGAYPAVRDVCVIGVQDDRWGEVGKAVIVAEKENYCEEEFRTFLKQNLCTIKIPKYIQLVDMLPLNNAGKKDLSQINRLYGSI</sequence>
<protein>
    <submittedName>
        <fullName evidence="3">Long-chain-fatty-acid--CoA ligase</fullName>
        <ecNumber evidence="3">6.2.1.3</ecNumber>
    </submittedName>
</protein>
<evidence type="ECO:0000313" key="3">
    <source>
        <dbReference type="EMBL" id="MPL96389.1"/>
    </source>
</evidence>
<dbReference type="InterPro" id="IPR020845">
    <property type="entry name" value="AMP-binding_CS"/>
</dbReference>
<dbReference type="Pfam" id="PF13193">
    <property type="entry name" value="AMP-binding_C"/>
    <property type="match status" value="1"/>
</dbReference>
<dbReference type="SUPFAM" id="SSF56801">
    <property type="entry name" value="Acetyl-CoA synthetase-like"/>
    <property type="match status" value="1"/>
</dbReference>
<dbReference type="PANTHER" id="PTHR43767">
    <property type="entry name" value="LONG-CHAIN-FATTY-ACID--COA LIGASE"/>
    <property type="match status" value="1"/>
</dbReference>
<dbReference type="InterPro" id="IPR045851">
    <property type="entry name" value="AMP-bd_C_sf"/>
</dbReference>
<dbReference type="PROSITE" id="PS00455">
    <property type="entry name" value="AMP_BINDING"/>
    <property type="match status" value="1"/>
</dbReference>
<gene>
    <name evidence="3" type="primary">lcfB_22</name>
    <name evidence="3" type="ORF">SDC9_42567</name>
</gene>
<dbReference type="InterPro" id="IPR050237">
    <property type="entry name" value="ATP-dep_AMP-bd_enzyme"/>
</dbReference>
<dbReference type="InterPro" id="IPR025110">
    <property type="entry name" value="AMP-bd_C"/>
</dbReference>
<dbReference type="EMBL" id="VSSQ01000507">
    <property type="protein sequence ID" value="MPL96389.1"/>
    <property type="molecule type" value="Genomic_DNA"/>
</dbReference>
<accession>A0A644VY93</accession>
<dbReference type="PANTHER" id="PTHR43767:SF1">
    <property type="entry name" value="NONRIBOSOMAL PEPTIDE SYNTHASE PES1 (EUROFUNG)-RELATED"/>
    <property type="match status" value="1"/>
</dbReference>
<dbReference type="InterPro" id="IPR042099">
    <property type="entry name" value="ANL_N_sf"/>
</dbReference>
<comment type="caution">
    <text evidence="3">The sequence shown here is derived from an EMBL/GenBank/DDBJ whole genome shotgun (WGS) entry which is preliminary data.</text>
</comment>
<proteinExistence type="predicted"/>
<dbReference type="GO" id="GO:0004467">
    <property type="term" value="F:long-chain fatty acid-CoA ligase activity"/>
    <property type="evidence" value="ECO:0007669"/>
    <property type="project" value="UniProtKB-EC"/>
</dbReference>
<dbReference type="AlphaFoldDB" id="A0A644VY93"/>
<organism evidence="3">
    <name type="scientific">bioreactor metagenome</name>
    <dbReference type="NCBI Taxonomy" id="1076179"/>
    <lineage>
        <taxon>unclassified sequences</taxon>
        <taxon>metagenomes</taxon>
        <taxon>ecological metagenomes</taxon>
    </lineage>
</organism>
<keyword evidence="3" id="KW-0436">Ligase</keyword>
<reference evidence="3" key="1">
    <citation type="submission" date="2019-08" db="EMBL/GenBank/DDBJ databases">
        <authorList>
            <person name="Kucharzyk K."/>
            <person name="Murdoch R.W."/>
            <person name="Higgins S."/>
            <person name="Loffler F."/>
        </authorList>
    </citation>
    <scope>NUCLEOTIDE SEQUENCE</scope>
</reference>
<dbReference type="Gene3D" id="3.40.50.12780">
    <property type="entry name" value="N-terminal domain of ligase-like"/>
    <property type="match status" value="1"/>
</dbReference>